<evidence type="ECO:0000256" key="1">
    <source>
        <dbReference type="SAM" id="Coils"/>
    </source>
</evidence>
<feature type="compositionally biased region" description="Basic and acidic residues" evidence="2">
    <location>
        <begin position="430"/>
        <end position="442"/>
    </location>
</feature>
<dbReference type="RefSeq" id="WP_146529779.1">
    <property type="nucleotide sequence ID" value="NZ_SJPV01000010.1"/>
</dbReference>
<evidence type="ECO:0000256" key="3">
    <source>
        <dbReference type="SAM" id="Phobius"/>
    </source>
</evidence>
<keyword evidence="3" id="KW-1133">Transmembrane helix</keyword>
<feature type="coiled-coil region" evidence="1">
    <location>
        <begin position="113"/>
        <end position="186"/>
    </location>
</feature>
<dbReference type="Proteomes" id="UP000319143">
    <property type="component" value="Unassembled WGS sequence"/>
</dbReference>
<keyword evidence="3" id="KW-0472">Membrane</keyword>
<dbReference type="InterPro" id="IPR050739">
    <property type="entry name" value="MFP"/>
</dbReference>
<evidence type="ECO:0000313" key="5">
    <source>
        <dbReference type="Proteomes" id="UP000319143"/>
    </source>
</evidence>
<accession>A0A5C6D8B7</accession>
<feature type="coiled-coil region" evidence="1">
    <location>
        <begin position="218"/>
        <end position="277"/>
    </location>
</feature>
<feature type="transmembrane region" description="Helical" evidence="3">
    <location>
        <begin position="25"/>
        <end position="46"/>
    </location>
</feature>
<protein>
    <submittedName>
        <fullName evidence="4">Type I secretion system membrane fusion protein PrsE</fullName>
    </submittedName>
</protein>
<comment type="caution">
    <text evidence="4">The sequence shown here is derived from an EMBL/GenBank/DDBJ whole genome shotgun (WGS) entry which is preliminary data.</text>
</comment>
<dbReference type="OrthoDB" id="9760528at2"/>
<organism evidence="4 5">
    <name type="scientific">Novipirellula artificiosorum</name>
    <dbReference type="NCBI Taxonomy" id="2528016"/>
    <lineage>
        <taxon>Bacteria</taxon>
        <taxon>Pseudomonadati</taxon>
        <taxon>Planctomycetota</taxon>
        <taxon>Planctomycetia</taxon>
        <taxon>Pirellulales</taxon>
        <taxon>Pirellulaceae</taxon>
        <taxon>Novipirellula</taxon>
    </lineage>
</organism>
<keyword evidence="5" id="KW-1185">Reference proteome</keyword>
<dbReference type="PANTHER" id="PTHR30386:SF18">
    <property type="entry name" value="INNER MEMBRANE PROTEIN YIAV-RELATED"/>
    <property type="match status" value="1"/>
</dbReference>
<name>A0A5C6D8B7_9BACT</name>
<sequence length="449" mass="50137">MKNASELSTDFPALQLVRAGRFIRFFARLTFVMLVVAIVAMVFAPWRQTARGVGTVVALDPQDRPQPVLSPAKGVVSYVKPGLREGSYVEKGELLLRLTPFAEGAVLQLDTQIAMIESKISAAESMLAVAEQATELQQSSGESLTRSLNQDYQAANKKWDQAKNEVIALQAELTDKRNQLRIAEEVASRGLVSREELFSKRQTVEAQQAKVLKAEGAVEEAYATLMSKEEEIESKKRDIDIKNRSANQKVLENLQKLRTTEKELIDLENKRAEYDRLDVQAPRAGFIQQWFGLEGSDTIKEGDQLFVIVPDTTDLAVEMRISGNDLPLIHEGDRVRIQFEGWPAVQFVGWPSVAIGTFGGKVNRVFPTDDGKGNFRVVVTPDLGEEGEKGWPDDRYLRQGVRANGWVLLKQVPLGYEIWRQLNGFPPTIADKEPEKSKDKAGTVKMPKL</sequence>
<feature type="region of interest" description="Disordered" evidence="2">
    <location>
        <begin position="427"/>
        <end position="449"/>
    </location>
</feature>
<reference evidence="4 5" key="1">
    <citation type="submission" date="2019-02" db="EMBL/GenBank/DDBJ databases">
        <title>Deep-cultivation of Planctomycetes and their phenomic and genomic characterization uncovers novel biology.</title>
        <authorList>
            <person name="Wiegand S."/>
            <person name="Jogler M."/>
            <person name="Boedeker C."/>
            <person name="Pinto D."/>
            <person name="Vollmers J."/>
            <person name="Rivas-Marin E."/>
            <person name="Kohn T."/>
            <person name="Peeters S.H."/>
            <person name="Heuer A."/>
            <person name="Rast P."/>
            <person name="Oberbeckmann S."/>
            <person name="Bunk B."/>
            <person name="Jeske O."/>
            <person name="Meyerdierks A."/>
            <person name="Storesund J.E."/>
            <person name="Kallscheuer N."/>
            <person name="Luecker S."/>
            <person name="Lage O.M."/>
            <person name="Pohl T."/>
            <person name="Merkel B.J."/>
            <person name="Hornburger P."/>
            <person name="Mueller R.-W."/>
            <person name="Bruemmer F."/>
            <person name="Labrenz M."/>
            <person name="Spormann A.M."/>
            <person name="Op Den Camp H."/>
            <person name="Overmann J."/>
            <person name="Amann R."/>
            <person name="Jetten M.S.M."/>
            <person name="Mascher T."/>
            <person name="Medema M.H."/>
            <person name="Devos D.P."/>
            <person name="Kaster A.-K."/>
            <person name="Ovreas L."/>
            <person name="Rohde M."/>
            <person name="Galperin M.Y."/>
            <person name="Jogler C."/>
        </authorList>
    </citation>
    <scope>NUCLEOTIDE SEQUENCE [LARGE SCALE GENOMIC DNA]</scope>
    <source>
        <strain evidence="4 5">Poly41</strain>
    </source>
</reference>
<dbReference type="AlphaFoldDB" id="A0A5C6D8B7"/>
<keyword evidence="1" id="KW-0175">Coiled coil</keyword>
<evidence type="ECO:0000256" key="2">
    <source>
        <dbReference type="SAM" id="MobiDB-lite"/>
    </source>
</evidence>
<proteinExistence type="predicted"/>
<dbReference type="PANTHER" id="PTHR30386">
    <property type="entry name" value="MEMBRANE FUSION SUBUNIT OF EMRAB-TOLC MULTIDRUG EFFLUX PUMP"/>
    <property type="match status" value="1"/>
</dbReference>
<gene>
    <name evidence="4" type="primary">prsE</name>
    <name evidence="4" type="ORF">Poly41_51570</name>
</gene>
<dbReference type="EMBL" id="SJPV01000010">
    <property type="protein sequence ID" value="TWU33403.1"/>
    <property type="molecule type" value="Genomic_DNA"/>
</dbReference>
<evidence type="ECO:0000313" key="4">
    <source>
        <dbReference type="EMBL" id="TWU33403.1"/>
    </source>
</evidence>
<keyword evidence="3" id="KW-0812">Transmembrane</keyword>